<dbReference type="OrthoDB" id="9793753at2"/>
<dbReference type="PANTHER" id="PTHR30111">
    <property type="entry name" value="33 KDA CHAPERONIN"/>
    <property type="match status" value="1"/>
</dbReference>
<evidence type="ECO:0000313" key="8">
    <source>
        <dbReference type="Proteomes" id="UP000464524"/>
    </source>
</evidence>
<comment type="function">
    <text evidence="6">Redox regulated molecular chaperone. Protects both thermally unfolding and oxidatively damaged proteins from irreversible aggregation. Plays an important role in the bacterial defense system toward oxidative stress.</text>
</comment>
<evidence type="ECO:0000256" key="4">
    <source>
        <dbReference type="ARBA" id="ARBA00023186"/>
    </source>
</evidence>
<proteinExistence type="inferred from homology"/>
<gene>
    <name evidence="6" type="primary">hslO</name>
    <name evidence="7" type="ORF">FX988_02481</name>
</gene>
<evidence type="ECO:0000256" key="5">
    <source>
        <dbReference type="ARBA" id="ARBA00023284"/>
    </source>
</evidence>
<evidence type="ECO:0000256" key="6">
    <source>
        <dbReference type="HAMAP-Rule" id="MF_00117"/>
    </source>
</evidence>
<dbReference type="KEGG" id="pmes:FX988_02481"/>
<keyword evidence="1 6" id="KW-0963">Cytoplasm</keyword>
<dbReference type="SUPFAM" id="SSF64397">
    <property type="entry name" value="Hsp33 domain"/>
    <property type="match status" value="1"/>
</dbReference>
<evidence type="ECO:0000256" key="1">
    <source>
        <dbReference type="ARBA" id="ARBA00022490"/>
    </source>
</evidence>
<dbReference type="NCBIfam" id="NF001033">
    <property type="entry name" value="PRK00114.1"/>
    <property type="match status" value="1"/>
</dbReference>
<keyword evidence="2 6" id="KW-0862">Zinc</keyword>
<accession>A0A857JM89</accession>
<dbReference type="Gene3D" id="3.55.30.10">
    <property type="entry name" value="Hsp33 domain"/>
    <property type="match status" value="1"/>
</dbReference>
<evidence type="ECO:0000313" key="7">
    <source>
        <dbReference type="EMBL" id="QHJ12230.1"/>
    </source>
</evidence>
<dbReference type="PANTHER" id="PTHR30111:SF1">
    <property type="entry name" value="33 KDA CHAPERONIN"/>
    <property type="match status" value="1"/>
</dbReference>
<evidence type="ECO:0000256" key="3">
    <source>
        <dbReference type="ARBA" id="ARBA00023157"/>
    </source>
</evidence>
<reference evidence="7 8" key="1">
    <citation type="submission" date="2019-12" db="EMBL/GenBank/DDBJ databases">
        <title>Genome sequencing and assembly of endphytes of Porphyra tenera.</title>
        <authorList>
            <person name="Park J.M."/>
            <person name="Shin R."/>
            <person name="Jo S.H."/>
        </authorList>
    </citation>
    <scope>NUCLEOTIDE SEQUENCE [LARGE SCALE GENOMIC DNA]</scope>
    <source>
        <strain evidence="7 8">GPM4</strain>
    </source>
</reference>
<dbReference type="RefSeq" id="WP_160180170.1">
    <property type="nucleotide sequence ID" value="NZ_CP047656.1"/>
</dbReference>
<dbReference type="AlphaFoldDB" id="A0A857JM89"/>
<dbReference type="GO" id="GO:0044183">
    <property type="term" value="F:protein folding chaperone"/>
    <property type="evidence" value="ECO:0007669"/>
    <property type="project" value="TreeGrafter"/>
</dbReference>
<keyword evidence="8" id="KW-1185">Reference proteome</keyword>
<dbReference type="GO" id="GO:0005737">
    <property type="term" value="C:cytoplasm"/>
    <property type="evidence" value="ECO:0007669"/>
    <property type="project" value="UniProtKB-SubCell"/>
</dbReference>
<dbReference type="Pfam" id="PF01430">
    <property type="entry name" value="HSP33"/>
    <property type="match status" value="1"/>
</dbReference>
<feature type="disulfide bond" description="Redox-active" evidence="6">
    <location>
        <begin position="234"/>
        <end position="236"/>
    </location>
</feature>
<comment type="similarity">
    <text evidence="6">Belongs to the HSP33 family.</text>
</comment>
<dbReference type="SUPFAM" id="SSF118352">
    <property type="entry name" value="HSP33 redox switch-like"/>
    <property type="match status" value="1"/>
</dbReference>
<dbReference type="CDD" id="cd00498">
    <property type="entry name" value="Hsp33"/>
    <property type="match status" value="1"/>
</dbReference>
<evidence type="ECO:0000256" key="2">
    <source>
        <dbReference type="ARBA" id="ARBA00022833"/>
    </source>
</evidence>
<dbReference type="Gene3D" id="3.90.1280.10">
    <property type="entry name" value="HSP33 redox switch-like"/>
    <property type="match status" value="1"/>
</dbReference>
<keyword evidence="4 6" id="KW-0143">Chaperone</keyword>
<comment type="subcellular location">
    <subcellularLocation>
        <location evidence="6">Cytoplasm</location>
    </subcellularLocation>
</comment>
<dbReference type="InterPro" id="IPR000397">
    <property type="entry name" value="Heat_shock_Hsp33"/>
</dbReference>
<organism evidence="7 8">
    <name type="scientific">Paraglaciecola mesophila</name>
    <dbReference type="NCBI Taxonomy" id="197222"/>
    <lineage>
        <taxon>Bacteria</taxon>
        <taxon>Pseudomonadati</taxon>
        <taxon>Pseudomonadota</taxon>
        <taxon>Gammaproteobacteria</taxon>
        <taxon>Alteromonadales</taxon>
        <taxon>Alteromonadaceae</taxon>
        <taxon>Paraglaciecola</taxon>
    </lineage>
</organism>
<feature type="disulfide bond" description="Redox-active" evidence="6">
    <location>
        <begin position="267"/>
        <end position="270"/>
    </location>
</feature>
<dbReference type="EMBL" id="CP047656">
    <property type="protein sequence ID" value="QHJ12230.1"/>
    <property type="molecule type" value="Genomic_DNA"/>
</dbReference>
<keyword evidence="3 6" id="KW-1015">Disulfide bond</keyword>
<dbReference type="InterPro" id="IPR023212">
    <property type="entry name" value="Hsp33_helix_hairpin_bin_dom_sf"/>
</dbReference>
<dbReference type="InterPro" id="IPR016154">
    <property type="entry name" value="Heat_shock_Hsp33_C"/>
</dbReference>
<protein>
    <recommendedName>
        <fullName evidence="6">33 kDa chaperonin</fullName>
    </recommendedName>
    <alternativeName>
        <fullName evidence="6">Heat shock protein 33 homolog</fullName>
        <shortName evidence="6">HSP33</shortName>
    </alternativeName>
</protein>
<dbReference type="InterPro" id="IPR016153">
    <property type="entry name" value="Heat_shock_Hsp33_N"/>
</dbReference>
<comment type="PTM">
    <text evidence="6">Under oxidizing conditions two disulfide bonds are formed involving the reactive cysteines. Under reducing conditions zinc is bound to the reactive cysteines and the protein is inactive.</text>
</comment>
<name>A0A857JM89_9ALTE</name>
<dbReference type="PIRSF" id="PIRSF005261">
    <property type="entry name" value="Heat_shock_Hsp33"/>
    <property type="match status" value="1"/>
</dbReference>
<dbReference type="Gene3D" id="1.10.287.480">
    <property type="entry name" value="helix hairpin bin"/>
    <property type="match status" value="1"/>
</dbReference>
<dbReference type="Proteomes" id="UP000464524">
    <property type="component" value="Chromosome"/>
</dbReference>
<dbReference type="GO" id="GO:0042026">
    <property type="term" value="P:protein refolding"/>
    <property type="evidence" value="ECO:0007669"/>
    <property type="project" value="TreeGrafter"/>
</dbReference>
<dbReference type="GO" id="GO:0051082">
    <property type="term" value="F:unfolded protein binding"/>
    <property type="evidence" value="ECO:0007669"/>
    <property type="project" value="UniProtKB-UniRule"/>
</dbReference>
<sequence>MSFDQLHRYLFNKAHVRGELVRLENSYQSILDSYAYPPVIQKLLGELMAATSLLTATLKFEGDIALQLQSDGPVNYAVINGTHDQQLRGVARWDESLTELPTDFSQLFQKGVLVITITPTDGERYQGMVALDKPTLAECIEGYFQQSEQLATKVILRTQQTNTSAKACGMFLQILPTSSQATIAEDTGFDHLSKLTETIKDEELFNLPAEDILYRLYHQEDVEVYAPADIIFKCSCSRERSANALAAVEKSELLNIVATEGAIKMNCQYCHTEYRFDEIDVHAIHAGTFAMDTQNDQ</sequence>
<dbReference type="HAMAP" id="MF_00117">
    <property type="entry name" value="HslO"/>
    <property type="match status" value="1"/>
</dbReference>
<keyword evidence="5 6" id="KW-0676">Redox-active center</keyword>